<comment type="caution">
    <text evidence="1">The sequence shown here is derived from an EMBL/GenBank/DDBJ whole genome shotgun (WGS) entry which is preliminary data.</text>
</comment>
<evidence type="ECO:0000313" key="2">
    <source>
        <dbReference type="Proteomes" id="UP000030063"/>
    </source>
</evidence>
<name>A0A0A1YHK7_9PSED</name>
<dbReference type="InterPro" id="IPR021259">
    <property type="entry name" value="DUF2817"/>
</dbReference>
<reference evidence="1 2" key="1">
    <citation type="journal article" date="2014" name="Genome Announc.">
        <title>Draft Genome Sequence of Petroleum Oil-Degrading Marine Bacterium Pseudomonas taeanensis Strain MS-3, Isolated from a Crude Oil-Contaminated Seashore.</title>
        <authorList>
            <person name="Lee S.Y."/>
            <person name="Kim S.H."/>
            <person name="Lee D.G."/>
            <person name="Shin S."/>
            <person name="Yun S.H."/>
            <person name="Choi C.W."/>
            <person name="Chung Y.H."/>
            <person name="Choi J.S."/>
            <person name="Kahng H.Y."/>
            <person name="Kim S.I."/>
        </authorList>
    </citation>
    <scope>NUCLEOTIDE SEQUENCE [LARGE SCALE GENOMIC DNA]</scope>
    <source>
        <strain evidence="1 2">MS-3</strain>
    </source>
</reference>
<proteinExistence type="predicted"/>
<dbReference type="Proteomes" id="UP000030063">
    <property type="component" value="Unassembled WGS sequence"/>
</dbReference>
<dbReference type="Gene3D" id="3.40.630.10">
    <property type="entry name" value="Zn peptidases"/>
    <property type="match status" value="1"/>
</dbReference>
<protein>
    <recommendedName>
        <fullName evidence="3">DUF2817 domain-containing protein</fullName>
    </recommendedName>
</protein>
<dbReference type="CDD" id="cd06233">
    <property type="entry name" value="M14-like"/>
    <property type="match status" value="1"/>
</dbReference>
<sequence length="376" mass="41841">MSQDFPAQPSYSAQRERFLVAARAAGARLSEYRHPLSGPFDEALLTDVAVIGDPSASRVLVALSGTHGIEGFYGSNCQASWLQELAGRELPRDVAVVMIHLINPWGTAWMRRVNEDNIDLNRNYLDFAQPAPVNRGYEALHEIYACSQLRGSQRERADALLAERLRAEGWSALMAIVEAGQYAHPDGLFYGGQAASWSNQTLHRIMQQHLDQARTVMCFDLHTGAGDYGHLMLLAIAQAAYPALDDAQAVYGPWLHTLLTGSDNQSDTGVAATTTGYTSQALLNALPDQHLMQFVIECGTYPGEQIHRHLRDDHWLHLHGDPCDRVGRQIKLDLLEQFFPADSDWQALVWLRTRQIWERALAALPQIDQPGSKPGR</sequence>
<dbReference type="EMBL" id="AWSQ01000005">
    <property type="protein sequence ID" value="KFX68566.1"/>
    <property type="molecule type" value="Genomic_DNA"/>
</dbReference>
<accession>A0A0A1YHK7</accession>
<dbReference type="Pfam" id="PF10994">
    <property type="entry name" value="DUF2817"/>
    <property type="match status" value="1"/>
</dbReference>
<dbReference type="OrthoDB" id="4014363at2"/>
<gene>
    <name evidence="1" type="ORF">TMS3_0118120</name>
</gene>
<dbReference type="RefSeq" id="WP_025166612.1">
    <property type="nucleotide sequence ID" value="NZ_AWSQ01000005.1"/>
</dbReference>
<dbReference type="AlphaFoldDB" id="A0A0A1YHK7"/>
<dbReference type="STRING" id="1395571.TMS3_0118120"/>
<dbReference type="SUPFAM" id="SSF53187">
    <property type="entry name" value="Zn-dependent exopeptidases"/>
    <property type="match status" value="1"/>
</dbReference>
<evidence type="ECO:0000313" key="1">
    <source>
        <dbReference type="EMBL" id="KFX68566.1"/>
    </source>
</evidence>
<dbReference type="eggNOG" id="COG2866">
    <property type="taxonomic scope" value="Bacteria"/>
</dbReference>
<keyword evidence="2" id="KW-1185">Reference proteome</keyword>
<organism evidence="1 2">
    <name type="scientific">Pseudomonas taeanensis MS-3</name>
    <dbReference type="NCBI Taxonomy" id="1395571"/>
    <lineage>
        <taxon>Bacteria</taxon>
        <taxon>Pseudomonadati</taxon>
        <taxon>Pseudomonadota</taxon>
        <taxon>Gammaproteobacteria</taxon>
        <taxon>Pseudomonadales</taxon>
        <taxon>Pseudomonadaceae</taxon>
        <taxon>Pseudomonas</taxon>
    </lineage>
</organism>
<evidence type="ECO:0008006" key="3">
    <source>
        <dbReference type="Google" id="ProtNLM"/>
    </source>
</evidence>